<dbReference type="AlphaFoldDB" id="A0A9D2E461"/>
<proteinExistence type="predicted"/>
<reference evidence="1" key="1">
    <citation type="journal article" date="2021" name="PeerJ">
        <title>Extensive microbial diversity within the chicken gut microbiome revealed by metagenomics and culture.</title>
        <authorList>
            <person name="Gilroy R."/>
            <person name="Ravi A."/>
            <person name="Getino M."/>
            <person name="Pursley I."/>
            <person name="Horton D.L."/>
            <person name="Alikhan N.F."/>
            <person name="Baker D."/>
            <person name="Gharbi K."/>
            <person name="Hall N."/>
            <person name="Watson M."/>
            <person name="Adriaenssens E.M."/>
            <person name="Foster-Nyarko E."/>
            <person name="Jarju S."/>
            <person name="Secka A."/>
            <person name="Antonio M."/>
            <person name="Oren A."/>
            <person name="Chaudhuri R.R."/>
            <person name="La Ragione R."/>
            <person name="Hildebrand F."/>
            <person name="Pallen M.J."/>
        </authorList>
    </citation>
    <scope>NUCLEOTIDE SEQUENCE</scope>
    <source>
        <strain evidence="1">ChiGjej4B4-18154</strain>
    </source>
</reference>
<evidence type="ECO:0000313" key="2">
    <source>
        <dbReference type="Proteomes" id="UP000824035"/>
    </source>
</evidence>
<dbReference type="EMBL" id="DXBV01000042">
    <property type="protein sequence ID" value="HIZ30482.1"/>
    <property type="molecule type" value="Genomic_DNA"/>
</dbReference>
<evidence type="ECO:0000313" key="1">
    <source>
        <dbReference type="EMBL" id="HIZ30482.1"/>
    </source>
</evidence>
<evidence type="ECO:0008006" key="3">
    <source>
        <dbReference type="Google" id="ProtNLM"/>
    </source>
</evidence>
<sequence length="318" mass="35755">MCTNVQGGPAPAGLPYTWKTTAEDGSTYSIDKLLLDFALEYQAGQRVLDGVGALVWVEFSHWTTHKMGAFRDQFTFALEGGRSFWLGVGLNGPSGVNTRRARLEFNPNKVGETRVLRWVFNLLYDNSRRTDFPPVVVVRWDFAVDLPGERTGYELVKDGRVYEEIRRSASDRTQYVGRRNAPGRCKLYNKTMEAGLGVDVTRLELTLAGDACTVPDVLAVWPRVLRLPGVQQLGSEWLALNETDRFILRTLWQQPGRLGELSRRKREKLGPLVAAGGEVKLDVAAFGRCLVELRGWLRRRRQDAPPVYGGGWEALEND</sequence>
<comment type="caution">
    <text evidence="1">The sequence shown here is derived from an EMBL/GenBank/DDBJ whole genome shotgun (WGS) entry which is preliminary data.</text>
</comment>
<organism evidence="1 2">
    <name type="scientific">Candidatus Allofournierella merdipullorum</name>
    <dbReference type="NCBI Taxonomy" id="2838595"/>
    <lineage>
        <taxon>Bacteria</taxon>
        <taxon>Bacillati</taxon>
        <taxon>Bacillota</taxon>
        <taxon>Clostridia</taxon>
        <taxon>Eubacteriales</taxon>
        <taxon>Oscillospiraceae</taxon>
        <taxon>Allofournierella</taxon>
    </lineage>
</organism>
<protein>
    <recommendedName>
        <fullName evidence="3">Replication initiation factor</fullName>
    </recommendedName>
</protein>
<gene>
    <name evidence="1" type="ORF">H9813_04505</name>
</gene>
<accession>A0A9D2E461</accession>
<reference evidence="1" key="2">
    <citation type="submission" date="2021-04" db="EMBL/GenBank/DDBJ databases">
        <authorList>
            <person name="Gilroy R."/>
        </authorList>
    </citation>
    <scope>NUCLEOTIDE SEQUENCE</scope>
    <source>
        <strain evidence="1">ChiGjej4B4-18154</strain>
    </source>
</reference>
<dbReference type="Proteomes" id="UP000824035">
    <property type="component" value="Unassembled WGS sequence"/>
</dbReference>
<name>A0A9D2E461_9FIRM</name>